<dbReference type="GO" id="GO:0016787">
    <property type="term" value="F:hydrolase activity"/>
    <property type="evidence" value="ECO:0007669"/>
    <property type="project" value="UniProtKB-KW"/>
</dbReference>
<sequence length="303" mass="35173">MAQYMLLVLLIVIALVSYIIMVITINNQFLGQHADEIQQINYIYINGIRINYVKKGKGKPLLLVHGFINSLLMFDKLINILSKNYTIFALDLIGFGFSDKHLNLTYTRKNMAELAVKFMVSQGFDKFALMGHSMGGEVALNMSYYHPENITKLILIDATGCTDILKLPNFMKKFSFLGIFLLKISFRNYYFLKFCFRLGFYDQKNFDKKLFDRIYSILLRIPIKTLYKFGIQGDRMLIKDKIPLIDTDTLIIWGRDDRIVPLKQGESLNRKIKNSKLLVIDNCGHIPFVEKLEPFISSLQKYL</sequence>
<name>A0ABU4JSW1_9CLOT</name>
<evidence type="ECO:0000256" key="1">
    <source>
        <dbReference type="SAM" id="Phobius"/>
    </source>
</evidence>
<proteinExistence type="predicted"/>
<protein>
    <submittedName>
        <fullName evidence="3">Alpha/beta hydrolase</fullName>
    </submittedName>
</protein>
<dbReference type="SUPFAM" id="SSF53474">
    <property type="entry name" value="alpha/beta-Hydrolases"/>
    <property type="match status" value="1"/>
</dbReference>
<evidence type="ECO:0000313" key="4">
    <source>
        <dbReference type="Proteomes" id="UP001281656"/>
    </source>
</evidence>
<dbReference type="PANTHER" id="PTHR43798">
    <property type="entry name" value="MONOACYLGLYCEROL LIPASE"/>
    <property type="match status" value="1"/>
</dbReference>
<keyword evidence="1" id="KW-1133">Transmembrane helix</keyword>
<feature type="domain" description="AB hydrolase-1" evidence="2">
    <location>
        <begin position="59"/>
        <end position="291"/>
    </location>
</feature>
<evidence type="ECO:0000259" key="2">
    <source>
        <dbReference type="Pfam" id="PF00561"/>
    </source>
</evidence>
<feature type="transmembrane region" description="Helical" evidence="1">
    <location>
        <begin position="6"/>
        <end position="25"/>
    </location>
</feature>
<dbReference type="Pfam" id="PF00561">
    <property type="entry name" value="Abhydrolase_1"/>
    <property type="match status" value="1"/>
</dbReference>
<evidence type="ECO:0000313" key="3">
    <source>
        <dbReference type="EMBL" id="MDW8801235.1"/>
    </source>
</evidence>
<dbReference type="PRINTS" id="PR00111">
    <property type="entry name" value="ABHYDROLASE"/>
</dbReference>
<dbReference type="InterPro" id="IPR000073">
    <property type="entry name" value="AB_hydrolase_1"/>
</dbReference>
<keyword evidence="1" id="KW-0812">Transmembrane</keyword>
<keyword evidence="4" id="KW-1185">Reference proteome</keyword>
<dbReference type="Proteomes" id="UP001281656">
    <property type="component" value="Unassembled WGS sequence"/>
</dbReference>
<gene>
    <name evidence="3" type="ORF">P8V03_08700</name>
</gene>
<organism evidence="3 4">
    <name type="scientific">Clostridium tanneri</name>
    <dbReference type="NCBI Taxonomy" id="3037988"/>
    <lineage>
        <taxon>Bacteria</taxon>
        <taxon>Bacillati</taxon>
        <taxon>Bacillota</taxon>
        <taxon>Clostridia</taxon>
        <taxon>Eubacteriales</taxon>
        <taxon>Clostridiaceae</taxon>
        <taxon>Clostridium</taxon>
    </lineage>
</organism>
<dbReference type="PANTHER" id="PTHR43798:SF28">
    <property type="entry name" value="AB HYDROLASE-1 DOMAIN-CONTAINING PROTEIN"/>
    <property type="match status" value="1"/>
</dbReference>
<dbReference type="RefSeq" id="WP_318797882.1">
    <property type="nucleotide sequence ID" value="NZ_JARUJP010000008.1"/>
</dbReference>
<dbReference type="InterPro" id="IPR050266">
    <property type="entry name" value="AB_hydrolase_sf"/>
</dbReference>
<comment type="caution">
    <text evidence="3">The sequence shown here is derived from an EMBL/GenBank/DDBJ whole genome shotgun (WGS) entry which is preliminary data.</text>
</comment>
<dbReference type="Gene3D" id="3.40.50.1820">
    <property type="entry name" value="alpha/beta hydrolase"/>
    <property type="match status" value="1"/>
</dbReference>
<reference evidence="3 4" key="1">
    <citation type="submission" date="2023-04" db="EMBL/GenBank/DDBJ databases">
        <title>Clostridium tannerae sp. nov., isolated from the fecal material of an alpaca.</title>
        <authorList>
            <person name="Miller S."/>
            <person name="Hendry M."/>
            <person name="King J."/>
            <person name="Sankaranarayanan K."/>
            <person name="Lawson P.A."/>
        </authorList>
    </citation>
    <scope>NUCLEOTIDE SEQUENCE [LARGE SCALE GENOMIC DNA]</scope>
    <source>
        <strain evidence="3 4">A1-XYC3</strain>
    </source>
</reference>
<keyword evidence="1" id="KW-0472">Membrane</keyword>
<accession>A0ABU4JSW1</accession>
<dbReference type="InterPro" id="IPR029058">
    <property type="entry name" value="AB_hydrolase_fold"/>
</dbReference>
<dbReference type="EMBL" id="JARUJP010000008">
    <property type="protein sequence ID" value="MDW8801235.1"/>
    <property type="molecule type" value="Genomic_DNA"/>
</dbReference>
<keyword evidence="3" id="KW-0378">Hydrolase</keyword>